<dbReference type="InterPro" id="IPR010071">
    <property type="entry name" value="AA_adenyl_dom"/>
</dbReference>
<gene>
    <name evidence="4" type="ORF">GCM10010446_31180</name>
</gene>
<evidence type="ECO:0008006" key="6">
    <source>
        <dbReference type="Google" id="ProtNLM"/>
    </source>
</evidence>
<evidence type="ECO:0000313" key="5">
    <source>
        <dbReference type="Proteomes" id="UP001500403"/>
    </source>
</evidence>
<dbReference type="InterPro" id="IPR000873">
    <property type="entry name" value="AMP-dep_synth/lig_dom"/>
</dbReference>
<dbReference type="InterPro" id="IPR042099">
    <property type="entry name" value="ANL_N_sf"/>
</dbReference>
<dbReference type="Pfam" id="PF13193">
    <property type="entry name" value="AMP-binding_C"/>
    <property type="match status" value="1"/>
</dbReference>
<proteinExistence type="predicted"/>
<comment type="caution">
    <text evidence="4">The sequence shown here is derived from an EMBL/GenBank/DDBJ whole genome shotgun (WGS) entry which is preliminary data.</text>
</comment>
<dbReference type="SUPFAM" id="SSF56801">
    <property type="entry name" value="Acetyl-CoA synthetase-like"/>
    <property type="match status" value="1"/>
</dbReference>
<protein>
    <recommendedName>
        <fullName evidence="6">Amino acid adenylation domain-containing protein</fullName>
    </recommendedName>
</protein>
<name>A0ABN3XB03_9ACTN</name>
<evidence type="ECO:0000256" key="1">
    <source>
        <dbReference type="SAM" id="MobiDB-lite"/>
    </source>
</evidence>
<dbReference type="Proteomes" id="UP001500403">
    <property type="component" value="Unassembled WGS sequence"/>
</dbReference>
<dbReference type="InterPro" id="IPR045851">
    <property type="entry name" value="AMP-bd_C_sf"/>
</dbReference>
<reference evidence="4 5" key="1">
    <citation type="journal article" date="2019" name="Int. J. Syst. Evol. Microbiol.">
        <title>The Global Catalogue of Microorganisms (GCM) 10K type strain sequencing project: providing services to taxonomists for standard genome sequencing and annotation.</title>
        <authorList>
            <consortium name="The Broad Institute Genomics Platform"/>
            <consortium name="The Broad Institute Genome Sequencing Center for Infectious Disease"/>
            <person name="Wu L."/>
            <person name="Ma J."/>
        </authorList>
    </citation>
    <scope>NUCLEOTIDE SEQUENCE [LARGE SCALE GENOMIC DNA]</scope>
    <source>
        <strain evidence="4 5">JCM 9088</strain>
    </source>
</reference>
<dbReference type="InterPro" id="IPR020845">
    <property type="entry name" value="AMP-binding_CS"/>
</dbReference>
<dbReference type="InterPro" id="IPR025110">
    <property type="entry name" value="AMP-bd_C"/>
</dbReference>
<evidence type="ECO:0000259" key="3">
    <source>
        <dbReference type="Pfam" id="PF13193"/>
    </source>
</evidence>
<feature type="domain" description="AMP-dependent synthetase/ligase" evidence="2">
    <location>
        <begin position="19"/>
        <end position="366"/>
    </location>
</feature>
<dbReference type="RefSeq" id="WP_344495452.1">
    <property type="nucleotide sequence ID" value="NZ_BAAAUD010000034.1"/>
</dbReference>
<keyword evidence="5" id="KW-1185">Reference proteome</keyword>
<dbReference type="NCBIfam" id="TIGR01733">
    <property type="entry name" value="AA-adenyl-dom"/>
    <property type="match status" value="1"/>
</dbReference>
<dbReference type="PANTHER" id="PTHR45527">
    <property type="entry name" value="NONRIBOSOMAL PEPTIDE SYNTHETASE"/>
    <property type="match status" value="1"/>
</dbReference>
<dbReference type="PANTHER" id="PTHR45527:SF1">
    <property type="entry name" value="FATTY ACID SYNTHASE"/>
    <property type="match status" value="1"/>
</dbReference>
<dbReference type="PROSITE" id="PS00455">
    <property type="entry name" value="AMP_BINDING"/>
    <property type="match status" value="1"/>
</dbReference>
<evidence type="ECO:0000313" key="4">
    <source>
        <dbReference type="EMBL" id="GAA2943680.1"/>
    </source>
</evidence>
<dbReference type="EMBL" id="BAAAUD010000034">
    <property type="protein sequence ID" value="GAA2943680.1"/>
    <property type="molecule type" value="Genomic_DNA"/>
</dbReference>
<dbReference type="Pfam" id="PF00501">
    <property type="entry name" value="AMP-binding"/>
    <property type="match status" value="1"/>
</dbReference>
<dbReference type="Gene3D" id="3.30.300.30">
    <property type="match status" value="1"/>
</dbReference>
<sequence>MRRPVTADPRLIHEAVAGRARLHPSAVAVVHRGERLDYAALDATAELYARSLRAAGVGPGATVPVLLPRSARLVAVLLAVLKCGAAYAALDHRWPPERINRITAVLRSPVMAAETGAPGNLPGWTVPEESPAPTGRRRGTTPSAGPPLPAGSSRAATVFFTSGSSGDPKKVLSPHRATTRLFRGAGWADFGPGRVVLQAAPVSWDAFSLELWGPLTTGGTTVIADTDYLLPDTLAELVAAAGVDTVWLTSSLFNLLVDEEDPRRPCFTGLRQVLTGGERLSPDHVARFLARYPEITLINGYGPVENCVFATTHRVTPADCAAPGGIPIGLPVPGTSVHVLAGDQALPPGTVGEICLAGEGLAAGYLGDADATAAAFPTIVLDGAPVRVYRTGDLGLLDPGGVLHFRGRTDLQVKISGHRVEPGEIESAARRLPGVREAAVVAVPAPGGGHDRLAMFYTADAPTAPAPPSVRRALADRLPRYLVPHSVHRRAVLPITATGKLDRGSLLASLGPVPPPIRKAPSR</sequence>
<feature type="domain" description="AMP-binding enzyme C-terminal" evidence="3">
    <location>
        <begin position="424"/>
        <end position="500"/>
    </location>
</feature>
<evidence type="ECO:0000259" key="2">
    <source>
        <dbReference type="Pfam" id="PF00501"/>
    </source>
</evidence>
<feature type="region of interest" description="Disordered" evidence="1">
    <location>
        <begin position="116"/>
        <end position="152"/>
    </location>
</feature>
<dbReference type="Gene3D" id="3.40.50.12780">
    <property type="entry name" value="N-terminal domain of ligase-like"/>
    <property type="match status" value="1"/>
</dbReference>
<organism evidence="4 5">
    <name type="scientific">Streptomyces enissocaesilis</name>
    <dbReference type="NCBI Taxonomy" id="332589"/>
    <lineage>
        <taxon>Bacteria</taxon>
        <taxon>Bacillati</taxon>
        <taxon>Actinomycetota</taxon>
        <taxon>Actinomycetes</taxon>
        <taxon>Kitasatosporales</taxon>
        <taxon>Streptomycetaceae</taxon>
        <taxon>Streptomyces</taxon>
        <taxon>Streptomyces rochei group</taxon>
    </lineage>
</organism>
<accession>A0ABN3XB03</accession>